<feature type="compositionally biased region" description="Low complexity" evidence="1">
    <location>
        <begin position="150"/>
        <end position="162"/>
    </location>
</feature>
<evidence type="ECO:0000256" key="1">
    <source>
        <dbReference type="SAM" id="MobiDB-lite"/>
    </source>
</evidence>
<accession>A0A4P7CYH7</accession>
<evidence type="ECO:0008006" key="4">
    <source>
        <dbReference type="Google" id="ProtNLM"/>
    </source>
</evidence>
<organism evidence="2 3">
    <name type="scientific">Paraburkholderia pallida</name>
    <dbReference type="NCBI Taxonomy" id="2547399"/>
    <lineage>
        <taxon>Bacteria</taxon>
        <taxon>Pseudomonadati</taxon>
        <taxon>Pseudomonadota</taxon>
        <taxon>Betaproteobacteria</taxon>
        <taxon>Burkholderiales</taxon>
        <taxon>Burkholderiaceae</taxon>
        <taxon>Paraburkholderia</taxon>
    </lineage>
</organism>
<name>A0A4P7CYH7_9BURK</name>
<evidence type="ECO:0000313" key="3">
    <source>
        <dbReference type="Proteomes" id="UP000295727"/>
    </source>
</evidence>
<dbReference type="RefSeq" id="WP_134751717.1">
    <property type="nucleotide sequence ID" value="NZ_CP038149.1"/>
</dbReference>
<dbReference type="KEGG" id="ppai:E1956_18445"/>
<keyword evidence="3" id="KW-1185">Reference proteome</keyword>
<dbReference type="EMBL" id="CP038149">
    <property type="protein sequence ID" value="QBQ99191.1"/>
    <property type="molecule type" value="Genomic_DNA"/>
</dbReference>
<feature type="region of interest" description="Disordered" evidence="1">
    <location>
        <begin position="142"/>
        <end position="187"/>
    </location>
</feature>
<sequence>MATASHPSFNACRTGVAATLQWLVHQQQWREQALKLMHRRMERDRAALEGTLETLRDARDWSDFAAASQSVWRDYLSASAALWQEGAAAALEGASAWNQLARDMAQQWQDTLTGLQQGAPGVKGGAAMPMREWMAAFERAMGDTAREATEAAAGTQRAAGERQGQGRGAARADGKTQASANGNQHGH</sequence>
<feature type="compositionally biased region" description="Polar residues" evidence="1">
    <location>
        <begin position="176"/>
        <end position="187"/>
    </location>
</feature>
<dbReference type="Proteomes" id="UP000295727">
    <property type="component" value="Chromosome 2"/>
</dbReference>
<dbReference type="AlphaFoldDB" id="A0A4P7CYH7"/>
<evidence type="ECO:0000313" key="2">
    <source>
        <dbReference type="EMBL" id="QBQ99191.1"/>
    </source>
</evidence>
<protein>
    <recommendedName>
        <fullName evidence="4">Phasin protein</fullName>
    </recommendedName>
</protein>
<dbReference type="OrthoDB" id="9088547at2"/>
<gene>
    <name evidence="2" type="ORF">E1956_18445</name>
</gene>
<reference evidence="2 3" key="1">
    <citation type="submission" date="2019-03" db="EMBL/GenBank/DDBJ databases">
        <title>Paraburkholderia sp. 7MH5, isolated from subtropical forest soil.</title>
        <authorList>
            <person name="Gao Z.-H."/>
            <person name="Qiu L.-H."/>
        </authorList>
    </citation>
    <scope>NUCLEOTIDE SEQUENCE [LARGE SCALE GENOMIC DNA]</scope>
    <source>
        <strain evidence="2 3">7MH5</strain>
    </source>
</reference>
<proteinExistence type="predicted"/>